<feature type="DNA-binding region" description="OmpR/PhoB-type" evidence="6">
    <location>
        <begin position="59"/>
        <end position="156"/>
    </location>
</feature>
<keyword evidence="3" id="KW-0805">Transcription regulation</keyword>
<dbReference type="Pfam" id="PF00486">
    <property type="entry name" value="Trans_reg_C"/>
    <property type="match status" value="1"/>
</dbReference>
<evidence type="ECO:0000256" key="6">
    <source>
        <dbReference type="PROSITE-ProRule" id="PRU01091"/>
    </source>
</evidence>
<keyword evidence="1" id="KW-0597">Phosphoprotein</keyword>
<evidence type="ECO:0000256" key="5">
    <source>
        <dbReference type="ARBA" id="ARBA00023163"/>
    </source>
</evidence>
<evidence type="ECO:0000313" key="8">
    <source>
        <dbReference type="EMBL" id="KDN16078.1"/>
    </source>
</evidence>
<gene>
    <name evidence="8" type="ORF">DV20_42850</name>
</gene>
<dbReference type="GO" id="GO:0000156">
    <property type="term" value="F:phosphorelay response regulator activity"/>
    <property type="evidence" value="ECO:0007669"/>
    <property type="project" value="TreeGrafter"/>
</dbReference>
<proteinExistence type="predicted"/>
<dbReference type="PROSITE" id="PS51755">
    <property type="entry name" value="OMPR_PHOB"/>
    <property type="match status" value="1"/>
</dbReference>
<keyword evidence="2" id="KW-0902">Two-component regulatory system</keyword>
<dbReference type="GO" id="GO:0006355">
    <property type="term" value="P:regulation of DNA-templated transcription"/>
    <property type="evidence" value="ECO:0007669"/>
    <property type="project" value="InterPro"/>
</dbReference>
<keyword evidence="9" id="KW-1185">Reference proteome</keyword>
<dbReference type="SMART" id="SM00862">
    <property type="entry name" value="Trans_reg_C"/>
    <property type="match status" value="1"/>
</dbReference>
<organism evidence="8 9">
    <name type="scientific">Amycolatopsis rifamycinica</name>
    <dbReference type="NCBI Taxonomy" id="287986"/>
    <lineage>
        <taxon>Bacteria</taxon>
        <taxon>Bacillati</taxon>
        <taxon>Actinomycetota</taxon>
        <taxon>Actinomycetes</taxon>
        <taxon>Pseudonocardiales</taxon>
        <taxon>Pseudonocardiaceae</taxon>
        <taxon>Amycolatopsis</taxon>
    </lineage>
</organism>
<dbReference type="eggNOG" id="COG0745">
    <property type="taxonomic scope" value="Bacteria"/>
</dbReference>
<evidence type="ECO:0000256" key="3">
    <source>
        <dbReference type="ARBA" id="ARBA00023015"/>
    </source>
</evidence>
<dbReference type="EMBL" id="JMQI01000084">
    <property type="protein sequence ID" value="KDN16078.1"/>
    <property type="molecule type" value="Genomic_DNA"/>
</dbReference>
<protein>
    <recommendedName>
        <fullName evidence="7">OmpR/PhoB-type domain-containing protein</fullName>
    </recommendedName>
</protein>
<dbReference type="CDD" id="cd00383">
    <property type="entry name" value="trans_reg_C"/>
    <property type="match status" value="1"/>
</dbReference>
<dbReference type="InterPro" id="IPR036388">
    <property type="entry name" value="WH-like_DNA-bd_sf"/>
</dbReference>
<dbReference type="InterPro" id="IPR039420">
    <property type="entry name" value="WalR-like"/>
</dbReference>
<evidence type="ECO:0000256" key="1">
    <source>
        <dbReference type="ARBA" id="ARBA00022553"/>
    </source>
</evidence>
<dbReference type="OrthoDB" id="8927943at2"/>
<evidence type="ECO:0000313" key="9">
    <source>
        <dbReference type="Proteomes" id="UP000027345"/>
    </source>
</evidence>
<dbReference type="SUPFAM" id="SSF46894">
    <property type="entry name" value="C-terminal effector domain of the bipartite response regulators"/>
    <property type="match status" value="1"/>
</dbReference>
<feature type="domain" description="OmpR/PhoB-type" evidence="7">
    <location>
        <begin position="59"/>
        <end position="156"/>
    </location>
</feature>
<dbReference type="RefSeq" id="WP_051736360.1">
    <property type="nucleotide sequence ID" value="NZ_JMQI01000084.1"/>
</dbReference>
<dbReference type="InterPro" id="IPR016032">
    <property type="entry name" value="Sig_transdc_resp-reg_C-effctor"/>
</dbReference>
<comment type="caution">
    <text evidence="8">The sequence shown here is derived from an EMBL/GenBank/DDBJ whole genome shotgun (WGS) entry which is preliminary data.</text>
</comment>
<reference evidence="8 9" key="1">
    <citation type="submission" date="2014-05" db="EMBL/GenBank/DDBJ databases">
        <title>Draft genome sequence of Amycolatopsis rifamycinica DSM 46095.</title>
        <authorList>
            <person name="Lal R."/>
            <person name="Saxena A."/>
            <person name="Kumari R."/>
            <person name="Mukherjee U."/>
            <person name="Singh P."/>
            <person name="Sangwan N."/>
            <person name="Mahato N.K."/>
        </authorList>
    </citation>
    <scope>NUCLEOTIDE SEQUENCE [LARGE SCALE GENOMIC DNA]</scope>
    <source>
        <strain evidence="8 9">DSM 46095</strain>
    </source>
</reference>
<evidence type="ECO:0000256" key="2">
    <source>
        <dbReference type="ARBA" id="ARBA00023012"/>
    </source>
</evidence>
<dbReference type="InterPro" id="IPR001867">
    <property type="entry name" value="OmpR/PhoB-type_DNA-bd"/>
</dbReference>
<dbReference type="Proteomes" id="UP000027345">
    <property type="component" value="Unassembled WGS sequence"/>
</dbReference>
<dbReference type="STRING" id="287986.DV20_42850"/>
<accession>A0A066TVP3</accession>
<dbReference type="AlphaFoldDB" id="A0A066TVP3"/>
<keyword evidence="5" id="KW-0804">Transcription</keyword>
<keyword evidence="4 6" id="KW-0238">DNA-binding</keyword>
<dbReference type="PANTHER" id="PTHR48111:SF1">
    <property type="entry name" value="TWO-COMPONENT RESPONSE REGULATOR ORR33"/>
    <property type="match status" value="1"/>
</dbReference>
<evidence type="ECO:0000259" key="7">
    <source>
        <dbReference type="PROSITE" id="PS51755"/>
    </source>
</evidence>
<sequence length="163" mass="18091">MTSQPNRYPAAEALRLTIRIDLTGRAADPGLVATRLAAALDGLAGVEVVTGTRAAEPAPRLRLVPDPLVRIETRSRRVLLLGRPLTLTRLEFDLLHFLRTHPDRVFTRTALKNALWPRRDGSDRTVDVHVRKLRAKLEPHLDPITTVRGVGYRFEGSAPVALT</sequence>
<dbReference type="GO" id="GO:0005829">
    <property type="term" value="C:cytosol"/>
    <property type="evidence" value="ECO:0007669"/>
    <property type="project" value="TreeGrafter"/>
</dbReference>
<evidence type="ECO:0000256" key="4">
    <source>
        <dbReference type="ARBA" id="ARBA00023125"/>
    </source>
</evidence>
<dbReference type="GO" id="GO:0000976">
    <property type="term" value="F:transcription cis-regulatory region binding"/>
    <property type="evidence" value="ECO:0007669"/>
    <property type="project" value="TreeGrafter"/>
</dbReference>
<name>A0A066TVP3_9PSEU</name>
<dbReference type="Gene3D" id="1.10.10.10">
    <property type="entry name" value="Winged helix-like DNA-binding domain superfamily/Winged helix DNA-binding domain"/>
    <property type="match status" value="1"/>
</dbReference>
<dbReference type="GO" id="GO:0032993">
    <property type="term" value="C:protein-DNA complex"/>
    <property type="evidence" value="ECO:0007669"/>
    <property type="project" value="TreeGrafter"/>
</dbReference>
<dbReference type="PANTHER" id="PTHR48111">
    <property type="entry name" value="REGULATOR OF RPOS"/>
    <property type="match status" value="1"/>
</dbReference>